<dbReference type="InterPro" id="IPR006029">
    <property type="entry name" value="Neurotrans-gated_channel_TM"/>
</dbReference>
<keyword evidence="3 11" id="KW-0813">Transport</keyword>
<evidence type="ECO:0000256" key="2">
    <source>
        <dbReference type="ARBA" id="ARBA00004236"/>
    </source>
</evidence>
<dbReference type="GO" id="GO:0005230">
    <property type="term" value="F:extracellular ligand-gated monoatomic ion channel activity"/>
    <property type="evidence" value="ECO:0007669"/>
    <property type="project" value="InterPro"/>
</dbReference>
<dbReference type="GO" id="GO:0004888">
    <property type="term" value="F:transmembrane signaling receptor activity"/>
    <property type="evidence" value="ECO:0007669"/>
    <property type="project" value="InterPro"/>
</dbReference>
<dbReference type="Pfam" id="PF02932">
    <property type="entry name" value="Neur_chan_memb"/>
    <property type="match status" value="1"/>
</dbReference>
<evidence type="ECO:0000259" key="13">
    <source>
        <dbReference type="Pfam" id="PF02932"/>
    </source>
</evidence>
<sequence>MYREIALTILLLNSILSVQSLTAKMLTGYDSEIRPNQSGLPVEVAVSIFVSSFANIEETSMEYSVFMYFRQHWKDERLTGKVNKTVTLKGSAIKRVWTPDPFCHNGRQSNLGDLDEEIRSLLFLDPDGQITYSRLASVTAECLMDLQTFPADKQNCSLIFGSYSYSTADVVYKWKEGDAVTVGIKTLPQFQLTTVTTDDEIMSFTIGNYSTISVEFTFQRRLGYFLIQIYAPDIFIVMLSWIVFWMDSRDIGNRMALGITTILTIMFLMGSINESMPKVSYPKALDWYLIVSFVFIFCSLVECMIVFKLSDTPLGKDMPAGSELEYADKQNENKFVGYWIDFVSRILFPLLFITYNVYYWLIYIVL</sequence>
<feature type="domain" description="Neurotransmitter-gated ion-channel ligand-binding" evidence="12">
    <location>
        <begin position="20"/>
        <end position="221"/>
    </location>
</feature>
<dbReference type="PRINTS" id="PR00252">
    <property type="entry name" value="NRIONCHANNEL"/>
</dbReference>
<dbReference type="OrthoDB" id="203862at2759"/>
<dbReference type="InterPro" id="IPR006202">
    <property type="entry name" value="Neur_chan_lig-bd"/>
</dbReference>
<dbReference type="NCBIfam" id="TIGR00860">
    <property type="entry name" value="LIC"/>
    <property type="match status" value="1"/>
</dbReference>
<keyword evidence="8 11" id="KW-0406">Ion transport</keyword>
<dbReference type="InterPro" id="IPR006201">
    <property type="entry name" value="Neur_channel"/>
</dbReference>
<dbReference type="InterPro" id="IPR018000">
    <property type="entry name" value="Neurotransmitter_ion_chnl_CS"/>
</dbReference>
<dbReference type="KEGG" id="epa:110242747"/>
<dbReference type="Gene3D" id="1.20.58.390">
    <property type="entry name" value="Neurotransmitter-gated ion-channel transmembrane domain"/>
    <property type="match status" value="1"/>
</dbReference>
<protein>
    <submittedName>
        <fullName evidence="14">Uncharacterized protein</fullName>
    </submittedName>
</protein>
<dbReference type="InterPro" id="IPR038050">
    <property type="entry name" value="Neuro_actylchol_rec"/>
</dbReference>
<evidence type="ECO:0000256" key="3">
    <source>
        <dbReference type="ARBA" id="ARBA00022448"/>
    </source>
</evidence>
<keyword evidence="5 11" id="KW-0812">Transmembrane</keyword>
<dbReference type="AlphaFoldDB" id="A0A913XHF8"/>
<keyword evidence="15" id="KW-1185">Reference proteome</keyword>
<evidence type="ECO:0000256" key="8">
    <source>
        <dbReference type="ARBA" id="ARBA00023065"/>
    </source>
</evidence>
<feature type="transmembrane region" description="Helical" evidence="11">
    <location>
        <begin position="285"/>
        <end position="307"/>
    </location>
</feature>
<dbReference type="Pfam" id="PF02931">
    <property type="entry name" value="Neur_chan_LBD"/>
    <property type="match status" value="1"/>
</dbReference>
<dbReference type="GeneID" id="110242747"/>
<dbReference type="SUPFAM" id="SSF90112">
    <property type="entry name" value="Neurotransmitter-gated ion-channel transmembrane pore"/>
    <property type="match status" value="1"/>
</dbReference>
<evidence type="ECO:0000256" key="4">
    <source>
        <dbReference type="ARBA" id="ARBA00022475"/>
    </source>
</evidence>
<feature type="transmembrane region" description="Helical" evidence="11">
    <location>
        <begin position="346"/>
        <end position="365"/>
    </location>
</feature>
<feature type="domain" description="Neurotransmitter-gated ion-channel transmembrane" evidence="13">
    <location>
        <begin position="229"/>
        <end position="320"/>
    </location>
</feature>
<proteinExistence type="inferred from homology"/>
<name>A0A913XHF8_EXADI</name>
<evidence type="ECO:0000256" key="5">
    <source>
        <dbReference type="ARBA" id="ARBA00022692"/>
    </source>
</evidence>
<dbReference type="CDD" id="cd19049">
    <property type="entry name" value="LGIC_TM_anion"/>
    <property type="match status" value="1"/>
</dbReference>
<evidence type="ECO:0000313" key="14">
    <source>
        <dbReference type="EnsemblMetazoa" id="XP_020904424.1"/>
    </source>
</evidence>
<keyword evidence="6 11" id="KW-0732">Signal</keyword>
<dbReference type="EnsemblMetazoa" id="XM_021048765.2">
    <property type="protein sequence ID" value="XP_020904424.1"/>
    <property type="gene ID" value="LOC110242747"/>
</dbReference>
<feature type="transmembrane region" description="Helical" evidence="11">
    <location>
        <begin position="255"/>
        <end position="273"/>
    </location>
</feature>
<dbReference type="PANTHER" id="PTHR18945">
    <property type="entry name" value="NEUROTRANSMITTER GATED ION CHANNEL"/>
    <property type="match status" value="1"/>
</dbReference>
<evidence type="ECO:0000259" key="12">
    <source>
        <dbReference type="Pfam" id="PF02931"/>
    </source>
</evidence>
<dbReference type="GO" id="GO:0005886">
    <property type="term" value="C:plasma membrane"/>
    <property type="evidence" value="ECO:0007669"/>
    <property type="project" value="UniProtKB-SubCell"/>
</dbReference>
<evidence type="ECO:0000256" key="1">
    <source>
        <dbReference type="ARBA" id="ARBA00004141"/>
    </source>
</evidence>
<dbReference type="OMA" id="FFAMVEC"/>
<dbReference type="InterPro" id="IPR036734">
    <property type="entry name" value="Neur_chan_lig-bd_sf"/>
</dbReference>
<dbReference type="InterPro" id="IPR006028">
    <property type="entry name" value="GABAA/Glycine_rcpt"/>
</dbReference>
<keyword evidence="4" id="KW-1003">Cell membrane</keyword>
<reference evidence="14" key="1">
    <citation type="submission" date="2022-11" db="UniProtKB">
        <authorList>
            <consortium name="EnsemblMetazoa"/>
        </authorList>
    </citation>
    <scope>IDENTIFICATION</scope>
</reference>
<organism evidence="14 15">
    <name type="scientific">Exaiptasia diaphana</name>
    <name type="common">Tropical sea anemone</name>
    <name type="synonym">Aiptasia pulchella</name>
    <dbReference type="NCBI Taxonomy" id="2652724"/>
    <lineage>
        <taxon>Eukaryota</taxon>
        <taxon>Metazoa</taxon>
        <taxon>Cnidaria</taxon>
        <taxon>Anthozoa</taxon>
        <taxon>Hexacorallia</taxon>
        <taxon>Actiniaria</taxon>
        <taxon>Aiptasiidae</taxon>
        <taxon>Exaiptasia</taxon>
    </lineage>
</organism>
<feature type="chain" id="PRO_5038166181" evidence="11">
    <location>
        <begin position="21"/>
        <end position="366"/>
    </location>
</feature>
<keyword evidence="7 11" id="KW-1133">Transmembrane helix</keyword>
<dbReference type="Gene3D" id="2.70.170.10">
    <property type="entry name" value="Neurotransmitter-gated ion-channel ligand-binding domain"/>
    <property type="match status" value="1"/>
</dbReference>
<dbReference type="Proteomes" id="UP000887567">
    <property type="component" value="Unplaced"/>
</dbReference>
<accession>A0A913XHF8</accession>
<feature type="signal peptide" evidence="11">
    <location>
        <begin position="1"/>
        <end position="20"/>
    </location>
</feature>
<evidence type="ECO:0000256" key="9">
    <source>
        <dbReference type="ARBA" id="ARBA00023136"/>
    </source>
</evidence>
<evidence type="ECO:0000313" key="15">
    <source>
        <dbReference type="Proteomes" id="UP000887567"/>
    </source>
</evidence>
<keyword evidence="10 11" id="KW-0407">Ion channel</keyword>
<dbReference type="PROSITE" id="PS00236">
    <property type="entry name" value="NEUROTR_ION_CHANNEL"/>
    <property type="match status" value="1"/>
</dbReference>
<dbReference type="CDD" id="cd18990">
    <property type="entry name" value="LGIC_ECD_GABAAR"/>
    <property type="match status" value="1"/>
</dbReference>
<evidence type="ECO:0000256" key="10">
    <source>
        <dbReference type="ARBA" id="ARBA00023303"/>
    </source>
</evidence>
<evidence type="ECO:0000256" key="6">
    <source>
        <dbReference type="ARBA" id="ARBA00022729"/>
    </source>
</evidence>
<dbReference type="PRINTS" id="PR00253">
    <property type="entry name" value="GABAARECEPTR"/>
</dbReference>
<feature type="transmembrane region" description="Helical" evidence="11">
    <location>
        <begin position="222"/>
        <end position="243"/>
    </location>
</feature>
<dbReference type="FunFam" id="1.20.58.390:FF:000137">
    <property type="entry name" value="Predicted protein"/>
    <property type="match status" value="1"/>
</dbReference>
<comment type="subcellular location">
    <subcellularLocation>
        <location evidence="2">Cell membrane</location>
    </subcellularLocation>
    <subcellularLocation>
        <location evidence="1">Membrane</location>
        <topology evidence="1">Multi-pass membrane protein</topology>
    </subcellularLocation>
</comment>
<dbReference type="RefSeq" id="XP_020904424.1">
    <property type="nucleotide sequence ID" value="XM_021048765.2"/>
</dbReference>
<evidence type="ECO:0000256" key="7">
    <source>
        <dbReference type="ARBA" id="ARBA00022989"/>
    </source>
</evidence>
<dbReference type="InterPro" id="IPR036719">
    <property type="entry name" value="Neuro-gated_channel_TM_sf"/>
</dbReference>
<dbReference type="SUPFAM" id="SSF63712">
    <property type="entry name" value="Nicotinic receptor ligand binding domain-like"/>
    <property type="match status" value="1"/>
</dbReference>
<dbReference type="FunFam" id="2.70.170.10:FF:000045">
    <property type="entry name" value="Predicted protein"/>
    <property type="match status" value="1"/>
</dbReference>
<evidence type="ECO:0000256" key="11">
    <source>
        <dbReference type="RuleBase" id="RU000687"/>
    </source>
</evidence>
<keyword evidence="9 11" id="KW-0472">Membrane</keyword>
<comment type="similarity">
    <text evidence="11">Belongs to the ligand-gated ion channel (TC 1.A.9) family.</text>
</comment>